<dbReference type="EMBL" id="JYIT01000085">
    <property type="protein sequence ID" value="KJL19017.1"/>
    <property type="molecule type" value="Genomic_DNA"/>
</dbReference>
<evidence type="ECO:0000313" key="2">
    <source>
        <dbReference type="Proteomes" id="UP000033448"/>
    </source>
</evidence>
<dbReference type="Proteomes" id="UP000033448">
    <property type="component" value="Unassembled WGS sequence"/>
</dbReference>
<dbReference type="AlphaFoldDB" id="A0A0F0KDM7"/>
<sequence length="571" mass="61120">MVALPTVCVGSVFAFTDDGLVPGEGSPLAQEFATAAPQTPQTASPRLSPKYGLQNGVSTLVLYDDTAPREFRGEVSAIAAGNLATHFGEAEIVPIREYTSGRMAGFTAVIYVGVSADTVVPQAFVDDVRAATVPVIWLGANSDALAQSPSGGESFAAQYGWSPDAPLDVASKDLTKLRYKGQDLPRAHPTDATIWIPGGVQPGVDVVATATCAVPASSAGCRPPSGTGLQSVPWAIRSNNLTYVAEVPLSFIDENGGYLVFADLLSPALAPGRAPVRRAAVRIEDVNPESDPSELRAFADYFAARKIPFQVAVIPILVDHAPGRKAPYALSLSDAPEVVDALRYMQDHGGTLIQHGTTHQYGSLPNPYSGRSGDDHEFYRYGCSATAAPPYRWEPCGSDSWVEKQGPLPDDTIAANRQRLEQRRQAMIDAGLGAPTIFETPHYSASVNAYLAMSGLYDARYEQAEYWPGSLTSAAATPDDAFEQFFPYTVHDIYGTTVYPEDLENPTLTAQNNHPARSAASLVGRAKRNLVVTDATASFFFHPFLKLSMVDEIVTGIQGLGYRFVPVTDLQ</sequence>
<dbReference type="Pfam" id="PF10096">
    <property type="entry name" value="DUF2334"/>
    <property type="match status" value="1"/>
</dbReference>
<reference evidence="1 2" key="1">
    <citation type="submission" date="2015-02" db="EMBL/GenBank/DDBJ databases">
        <title>Draft genome sequences of ten Microbacterium spp. with emphasis on heavy metal contaminated environments.</title>
        <authorList>
            <person name="Corretto E."/>
        </authorList>
    </citation>
    <scope>NUCLEOTIDE SEQUENCE [LARGE SCALE GENOMIC DNA]</scope>
    <source>
        <strain evidence="1 2">DSM 23848</strain>
    </source>
</reference>
<evidence type="ECO:0000313" key="1">
    <source>
        <dbReference type="EMBL" id="KJL19017.1"/>
    </source>
</evidence>
<name>A0A0F0KDM7_9MICO</name>
<accession>A0A0F0KDM7</accession>
<gene>
    <name evidence="1" type="ORF">RL72_03491</name>
</gene>
<dbReference type="PATRIC" id="fig|582680.7.peg.3548"/>
<keyword evidence="2" id="KW-1185">Reference proteome</keyword>
<protein>
    <recommendedName>
        <fullName evidence="3">DUF2334 domain-containing protein</fullName>
    </recommendedName>
</protein>
<dbReference type="InterPro" id="IPR018763">
    <property type="entry name" value="DUF2334"/>
</dbReference>
<evidence type="ECO:0008006" key="3">
    <source>
        <dbReference type="Google" id="ProtNLM"/>
    </source>
</evidence>
<organism evidence="1 2">
    <name type="scientific">Microbacterium azadirachtae</name>
    <dbReference type="NCBI Taxonomy" id="582680"/>
    <lineage>
        <taxon>Bacteria</taxon>
        <taxon>Bacillati</taxon>
        <taxon>Actinomycetota</taxon>
        <taxon>Actinomycetes</taxon>
        <taxon>Micrococcales</taxon>
        <taxon>Microbacteriaceae</taxon>
        <taxon>Microbacterium</taxon>
    </lineage>
</organism>
<dbReference type="RefSeq" id="WP_052674481.1">
    <property type="nucleotide sequence ID" value="NZ_JYIT01000085.1"/>
</dbReference>
<proteinExistence type="predicted"/>
<comment type="caution">
    <text evidence="1">The sequence shown here is derived from an EMBL/GenBank/DDBJ whole genome shotgun (WGS) entry which is preliminary data.</text>
</comment>